<accession>A0A1V4IM63</accession>
<proteinExistence type="predicted"/>
<comment type="caution">
    <text evidence="1">The sequence shown here is derived from an EMBL/GenBank/DDBJ whole genome shotgun (WGS) entry which is preliminary data.</text>
</comment>
<dbReference type="AlphaFoldDB" id="A0A1V4IM63"/>
<organism evidence="1 2">
    <name type="scientific">Clostridium oryzae</name>
    <dbReference type="NCBI Taxonomy" id="1450648"/>
    <lineage>
        <taxon>Bacteria</taxon>
        <taxon>Bacillati</taxon>
        <taxon>Bacillota</taxon>
        <taxon>Clostridia</taxon>
        <taxon>Eubacteriales</taxon>
        <taxon>Clostridiaceae</taxon>
        <taxon>Clostridium</taxon>
    </lineage>
</organism>
<evidence type="ECO:0000313" key="2">
    <source>
        <dbReference type="Proteomes" id="UP000190080"/>
    </source>
</evidence>
<dbReference type="Proteomes" id="UP000190080">
    <property type="component" value="Unassembled WGS sequence"/>
</dbReference>
<reference evidence="1 2" key="1">
    <citation type="submission" date="2017-03" db="EMBL/GenBank/DDBJ databases">
        <title>Genome sequence of Clostridium oryzae DSM 28571.</title>
        <authorList>
            <person name="Poehlein A."/>
            <person name="Daniel R."/>
        </authorList>
    </citation>
    <scope>NUCLEOTIDE SEQUENCE [LARGE SCALE GENOMIC DNA]</scope>
    <source>
        <strain evidence="1 2">DSM 28571</strain>
    </source>
</reference>
<dbReference type="EMBL" id="MZGV01000030">
    <property type="protein sequence ID" value="OPJ60577.1"/>
    <property type="molecule type" value="Genomic_DNA"/>
</dbReference>
<gene>
    <name evidence="1" type="ORF">CLORY_27530</name>
</gene>
<evidence type="ECO:0000313" key="1">
    <source>
        <dbReference type="EMBL" id="OPJ60577.1"/>
    </source>
</evidence>
<keyword evidence="2" id="KW-1185">Reference proteome</keyword>
<sequence>MSRDNIIKEMLPKTVYMTPKGFVADELSLEASVSIVTFF</sequence>
<protein>
    <submittedName>
        <fullName evidence="1">Uncharacterized protein</fullName>
    </submittedName>
</protein>
<dbReference type="STRING" id="1450648.CLORY_27530"/>
<name>A0A1V4IM63_9CLOT</name>